<organism evidence="1 2">
    <name type="scientific">Eubacterium limosum</name>
    <dbReference type="NCBI Taxonomy" id="1736"/>
    <lineage>
        <taxon>Bacteria</taxon>
        <taxon>Bacillati</taxon>
        <taxon>Bacillota</taxon>
        <taxon>Clostridia</taxon>
        <taxon>Eubacteriales</taxon>
        <taxon>Eubacteriaceae</taxon>
        <taxon>Eubacterium</taxon>
    </lineage>
</organism>
<name>A0ABT5UW96_EUBLI</name>
<sequence length="672" mass="74692">MYPVSQAFMDAIESNTRKYYWTGTIVTKNKKEYAFGNEDIVKGSGYITKQCCGSSEIELGTVYAAEMGITLFSDIDRYTLDEAEIKIYFHLVLADGSVESIPMGVFEVSEANRHIKTLELKAYDYMLRFEKALKLAASSGTAYSFLLMASTECKVELAQTKAEIDAMPNGSETLGIYSDNDMESYRDLIFYVAQVLGCVCQINREGKLELIPYGISPVAEVPSKHRYDSSYSDFVTRYTAVSSTNLITEEAEYYALDPDDALTLNLGVNPLLQFGLKTTRARLITNILNAIAVVDYVPFDSTTIGNPAFDPMDILRFSGGHADEKQLSCITSITYKIGGKHSLKCVGKNPKLAEAKSKNDKNITGLLNQIEAGKIVVYNFVNASPFTIGSSNTEIMAIAFTSKEETTATFLAEILFETVNDEVIRTIHGTVPTVDEERNADTKEVDFTFTEIGQSELTVTYKMNDEEVKTFYPKKTCINGRHILTLFLPITQVIANSENTLSVYFKMAGGTLTIGESQIRATISGQGLVAGIGDWNGRISISETIDRIPIAQTFFGIDTFTDSAMAVFPRIELYPITQAVPRIPILETEFSYHRLNERVTAIEVIKTFTMDKDFPPHYDQTVVEVNEDGAFCMISDYAFVSSAEEINAGQLQHLTVDTEPFERVERVEVTTC</sequence>
<comment type="caution">
    <text evidence="1">The sequence shown here is derived from an EMBL/GenBank/DDBJ whole genome shotgun (WGS) entry which is preliminary data.</text>
</comment>
<reference evidence="1 2" key="1">
    <citation type="submission" date="2023-02" db="EMBL/GenBank/DDBJ databases">
        <title>Comparative genome analysis of Eubacterium limosum species.</title>
        <authorList>
            <person name="Bak J.E."/>
        </authorList>
    </citation>
    <scope>NUCLEOTIDE SEQUENCE [LARGE SCALE GENOMIC DNA]</scope>
    <source>
        <strain evidence="1 2">KGMB01548</strain>
    </source>
</reference>
<evidence type="ECO:0000313" key="1">
    <source>
        <dbReference type="EMBL" id="MDE1472116.1"/>
    </source>
</evidence>
<dbReference type="RefSeq" id="WP_274702931.1">
    <property type="nucleotide sequence ID" value="NZ_JAQSVD010000012.1"/>
</dbReference>
<gene>
    <name evidence="1" type="ORF">PTZ04_17815</name>
</gene>
<accession>A0ABT5UW96</accession>
<dbReference type="Proteomes" id="UP001215087">
    <property type="component" value="Unassembled WGS sequence"/>
</dbReference>
<dbReference type="EMBL" id="JAQSVD010000012">
    <property type="protein sequence ID" value="MDE1472116.1"/>
    <property type="molecule type" value="Genomic_DNA"/>
</dbReference>
<evidence type="ECO:0000313" key="2">
    <source>
        <dbReference type="Proteomes" id="UP001215087"/>
    </source>
</evidence>
<protein>
    <submittedName>
        <fullName evidence="1">Uncharacterized protein</fullName>
    </submittedName>
</protein>
<proteinExistence type="predicted"/>
<keyword evidence="2" id="KW-1185">Reference proteome</keyword>